<keyword evidence="3" id="KW-0804">Transcription</keyword>
<dbReference type="GO" id="GO:0004792">
    <property type="term" value="F:thiosulfate-cyanide sulfurtransferase activity"/>
    <property type="evidence" value="ECO:0007669"/>
    <property type="project" value="InterPro"/>
</dbReference>
<name>A0A3B0SNZ5_9ZZZZ</name>
<dbReference type="Pfam" id="PF00581">
    <property type="entry name" value="Rhodanese"/>
    <property type="match status" value="1"/>
</dbReference>
<dbReference type="InterPro" id="IPR036873">
    <property type="entry name" value="Rhodanese-like_dom_sf"/>
</dbReference>
<dbReference type="GO" id="GO:0003677">
    <property type="term" value="F:DNA binding"/>
    <property type="evidence" value="ECO:0007669"/>
    <property type="project" value="UniProtKB-KW"/>
</dbReference>
<evidence type="ECO:0000256" key="1">
    <source>
        <dbReference type="ARBA" id="ARBA00023015"/>
    </source>
</evidence>
<keyword evidence="2" id="KW-0238">DNA-binding</keyword>
<dbReference type="AlphaFoldDB" id="A0A3B0SNZ5"/>
<accession>A0A3B0SNZ5</accession>
<keyword evidence="1" id="KW-0805">Transcription regulation</keyword>
<evidence type="ECO:0000256" key="2">
    <source>
        <dbReference type="ARBA" id="ARBA00023125"/>
    </source>
</evidence>
<dbReference type="Pfam" id="PF01022">
    <property type="entry name" value="HTH_5"/>
    <property type="match status" value="1"/>
</dbReference>
<dbReference type="SMART" id="SM00418">
    <property type="entry name" value="HTH_ARSR"/>
    <property type="match status" value="1"/>
</dbReference>
<dbReference type="PRINTS" id="PR00778">
    <property type="entry name" value="HTHARSR"/>
</dbReference>
<dbReference type="InterPro" id="IPR011991">
    <property type="entry name" value="ArsR-like_HTH"/>
</dbReference>
<feature type="domain" description="HTH arsR-type" evidence="5">
    <location>
        <begin position="12"/>
        <end position="106"/>
    </location>
</feature>
<feature type="domain" description="Rhodanese" evidence="4">
    <location>
        <begin position="136"/>
        <end position="225"/>
    </location>
</feature>
<dbReference type="InterPro" id="IPR036388">
    <property type="entry name" value="WH-like_DNA-bd_sf"/>
</dbReference>
<dbReference type="PANTHER" id="PTHR43132:SF8">
    <property type="entry name" value="HTH-TYPE TRANSCRIPTIONAL REGULATOR KMTR"/>
    <property type="match status" value="1"/>
</dbReference>
<dbReference type="InterPro" id="IPR001307">
    <property type="entry name" value="Thiosulphate_STrfase_CS"/>
</dbReference>
<dbReference type="SUPFAM" id="SSF52821">
    <property type="entry name" value="Rhodanese/Cell cycle control phosphatase"/>
    <property type="match status" value="1"/>
</dbReference>
<dbReference type="PROSITE" id="PS50206">
    <property type="entry name" value="RHODANESE_3"/>
    <property type="match status" value="1"/>
</dbReference>
<dbReference type="CDD" id="cd00158">
    <property type="entry name" value="RHOD"/>
    <property type="match status" value="1"/>
</dbReference>
<evidence type="ECO:0000259" key="4">
    <source>
        <dbReference type="PROSITE" id="PS50206"/>
    </source>
</evidence>
<gene>
    <name evidence="6" type="ORF">MNBD_ACTINO02-3302</name>
</gene>
<dbReference type="PROSITE" id="PS50987">
    <property type="entry name" value="HTH_ARSR_2"/>
    <property type="match status" value="1"/>
</dbReference>
<dbReference type="EMBL" id="UOEK01000340">
    <property type="protein sequence ID" value="VAW06170.1"/>
    <property type="molecule type" value="Genomic_DNA"/>
</dbReference>
<evidence type="ECO:0000256" key="3">
    <source>
        <dbReference type="ARBA" id="ARBA00023163"/>
    </source>
</evidence>
<organism evidence="6">
    <name type="scientific">hydrothermal vent metagenome</name>
    <dbReference type="NCBI Taxonomy" id="652676"/>
    <lineage>
        <taxon>unclassified sequences</taxon>
        <taxon>metagenomes</taxon>
        <taxon>ecological metagenomes</taxon>
    </lineage>
</organism>
<dbReference type="GO" id="GO:0003700">
    <property type="term" value="F:DNA-binding transcription factor activity"/>
    <property type="evidence" value="ECO:0007669"/>
    <property type="project" value="InterPro"/>
</dbReference>
<dbReference type="NCBIfam" id="NF033788">
    <property type="entry name" value="HTH_metalloreg"/>
    <property type="match status" value="1"/>
</dbReference>
<sequence length="230" mass="25252">MTPQSTVGQRSAKNALFDGFGAVASAMASGRRAEIVALLAQGERSVESIADAIEQSVANASHHLRTLARAGLLATRRDGTRIYYRLADQRVFDLWAALRDVTARHLATMGDLADGFLGDRSEVPTISQRELRKQLDSDRMLLIDVRPLVEYDAGHIPGAVPVPPDRLDELLPKLPKDREIVAYCRGPYCVYADEAVRMLMAQGRTARRLEEGLPEWRRKGGAIASNTATS</sequence>
<dbReference type="PROSITE" id="PS00380">
    <property type="entry name" value="RHODANESE_1"/>
    <property type="match status" value="1"/>
</dbReference>
<dbReference type="InterPro" id="IPR036390">
    <property type="entry name" value="WH_DNA-bd_sf"/>
</dbReference>
<dbReference type="Gene3D" id="3.40.250.10">
    <property type="entry name" value="Rhodanese-like domain"/>
    <property type="match status" value="1"/>
</dbReference>
<protein>
    <submittedName>
        <fullName evidence="6">Transcriptional regulator, ArsR family</fullName>
    </submittedName>
</protein>
<dbReference type="SUPFAM" id="SSF46785">
    <property type="entry name" value="Winged helix' DNA-binding domain"/>
    <property type="match status" value="1"/>
</dbReference>
<dbReference type="InterPro" id="IPR001845">
    <property type="entry name" value="HTH_ArsR_DNA-bd_dom"/>
</dbReference>
<dbReference type="Gene3D" id="1.10.10.10">
    <property type="entry name" value="Winged helix-like DNA-binding domain superfamily/Winged helix DNA-binding domain"/>
    <property type="match status" value="1"/>
</dbReference>
<evidence type="ECO:0000313" key="6">
    <source>
        <dbReference type="EMBL" id="VAW06170.1"/>
    </source>
</evidence>
<dbReference type="PANTHER" id="PTHR43132">
    <property type="entry name" value="ARSENICAL RESISTANCE OPERON REPRESSOR ARSR-RELATED"/>
    <property type="match status" value="1"/>
</dbReference>
<dbReference type="CDD" id="cd00090">
    <property type="entry name" value="HTH_ARSR"/>
    <property type="match status" value="1"/>
</dbReference>
<proteinExistence type="predicted"/>
<reference evidence="6" key="1">
    <citation type="submission" date="2018-06" db="EMBL/GenBank/DDBJ databases">
        <authorList>
            <person name="Zhirakovskaya E."/>
        </authorList>
    </citation>
    <scope>NUCLEOTIDE SEQUENCE</scope>
</reference>
<dbReference type="InterPro" id="IPR051011">
    <property type="entry name" value="Metal_resp_trans_reg"/>
</dbReference>
<dbReference type="SMART" id="SM00450">
    <property type="entry name" value="RHOD"/>
    <property type="match status" value="1"/>
</dbReference>
<evidence type="ECO:0000259" key="5">
    <source>
        <dbReference type="PROSITE" id="PS50987"/>
    </source>
</evidence>
<dbReference type="InterPro" id="IPR001763">
    <property type="entry name" value="Rhodanese-like_dom"/>
</dbReference>